<dbReference type="EMBL" id="CAEZSR010000376">
    <property type="protein sequence ID" value="CAB4604054.1"/>
    <property type="molecule type" value="Genomic_DNA"/>
</dbReference>
<reference evidence="1" key="1">
    <citation type="submission" date="2020-05" db="EMBL/GenBank/DDBJ databases">
        <authorList>
            <person name="Chiriac C."/>
            <person name="Salcher M."/>
            <person name="Ghai R."/>
            <person name="Kavagutti S V."/>
        </authorList>
    </citation>
    <scope>NUCLEOTIDE SEQUENCE</scope>
</reference>
<name>A0A6J6GYA0_9ZZZZ</name>
<dbReference type="AlphaFoldDB" id="A0A6J6GYA0"/>
<evidence type="ECO:0000313" key="1">
    <source>
        <dbReference type="EMBL" id="CAB4604054.1"/>
    </source>
</evidence>
<organism evidence="1">
    <name type="scientific">freshwater metagenome</name>
    <dbReference type="NCBI Taxonomy" id="449393"/>
    <lineage>
        <taxon>unclassified sequences</taxon>
        <taxon>metagenomes</taxon>
        <taxon>ecological metagenomes</taxon>
    </lineage>
</organism>
<gene>
    <name evidence="1" type="ORF">UFOPK1493_04533</name>
</gene>
<sequence length="35" mass="3651">MIGEEGDSVRISDAELKAGVDRMMQVACAVAVADL</sequence>
<protein>
    <submittedName>
        <fullName evidence="1">Unannotated protein</fullName>
    </submittedName>
</protein>
<accession>A0A6J6GYA0</accession>
<proteinExistence type="predicted"/>